<organism evidence="2 3">
    <name type="scientific">Methylobacterium aerolatum</name>
    <dbReference type="NCBI Taxonomy" id="418708"/>
    <lineage>
        <taxon>Bacteria</taxon>
        <taxon>Pseudomonadati</taxon>
        <taxon>Pseudomonadota</taxon>
        <taxon>Alphaproteobacteria</taxon>
        <taxon>Hyphomicrobiales</taxon>
        <taxon>Methylobacteriaceae</taxon>
        <taxon>Methylobacterium</taxon>
    </lineage>
</organism>
<gene>
    <name evidence="2" type="ORF">QO012_001554</name>
</gene>
<evidence type="ECO:0000259" key="1">
    <source>
        <dbReference type="Pfam" id="PF00149"/>
    </source>
</evidence>
<dbReference type="SUPFAM" id="SSF56300">
    <property type="entry name" value="Metallo-dependent phosphatases"/>
    <property type="match status" value="1"/>
</dbReference>
<dbReference type="InterPro" id="IPR029052">
    <property type="entry name" value="Metallo-depent_PP-like"/>
</dbReference>
<dbReference type="InterPro" id="IPR004843">
    <property type="entry name" value="Calcineurin-like_PHP"/>
</dbReference>
<name>A0ABU0HXJ1_9HYPH</name>
<dbReference type="EMBL" id="JAUSVP010000003">
    <property type="protein sequence ID" value="MDQ0447063.1"/>
    <property type="molecule type" value="Genomic_DNA"/>
</dbReference>
<evidence type="ECO:0000313" key="2">
    <source>
        <dbReference type="EMBL" id="MDQ0447063.1"/>
    </source>
</evidence>
<protein>
    <submittedName>
        <fullName evidence="2">Phosphodiesterase</fullName>
    </submittedName>
</protein>
<proteinExistence type="predicted"/>
<reference evidence="2 3" key="1">
    <citation type="submission" date="2023-07" db="EMBL/GenBank/DDBJ databases">
        <title>Genomic Encyclopedia of Type Strains, Phase IV (KMG-IV): sequencing the most valuable type-strain genomes for metagenomic binning, comparative biology and taxonomic classification.</title>
        <authorList>
            <person name="Goeker M."/>
        </authorList>
    </citation>
    <scope>NUCLEOTIDE SEQUENCE [LARGE SCALE GENOMIC DNA]</scope>
    <source>
        <strain evidence="2 3">DSM 19013</strain>
    </source>
</reference>
<comment type="caution">
    <text evidence="2">The sequence shown here is derived from an EMBL/GenBank/DDBJ whole genome shotgun (WGS) entry which is preliminary data.</text>
</comment>
<feature type="domain" description="Calcineurin-like phosphoesterase" evidence="1">
    <location>
        <begin position="1"/>
        <end position="77"/>
    </location>
</feature>
<evidence type="ECO:0000313" key="3">
    <source>
        <dbReference type="Proteomes" id="UP001231124"/>
    </source>
</evidence>
<dbReference type="Gene3D" id="3.60.21.10">
    <property type="match status" value="1"/>
</dbReference>
<dbReference type="Proteomes" id="UP001231124">
    <property type="component" value="Unassembled WGS sequence"/>
</dbReference>
<keyword evidence="3" id="KW-1185">Reference proteome</keyword>
<dbReference type="PANTHER" id="PTHR37844">
    <property type="entry name" value="SER/THR PROTEIN PHOSPHATASE SUPERFAMILY (AFU_ORTHOLOGUE AFUA_1G14840)"/>
    <property type="match status" value="1"/>
</dbReference>
<dbReference type="RefSeq" id="WP_238207672.1">
    <property type="nucleotide sequence ID" value="NZ_BPQE01000036.1"/>
</dbReference>
<dbReference type="Pfam" id="PF00149">
    <property type="entry name" value="Metallophos"/>
    <property type="match status" value="1"/>
</dbReference>
<sequence>MRAWIFSDLHRDVVPWEPKALPEADVALVAGDVGEGVEASLEWLARAVRPRMRTVFVAGNHEFYRGTHPDELARGRSLAARLGIDFLEDEAVWTGDVAVAGCTLWTDYALDGDSRVGAAMAAAGSGMTDHRLIARTSRSCPEPFRPEDAAAVHRASRARLETLALMPAWRLARARIVVTHHAPAAASLDPRFAGSRLNAAFGSRLEPLIGRLDADLWVHGHVHAGRDHVVGRTRVLCNPRGYGRENPGFDPALVVEVPDRIAP</sequence>
<accession>A0ABU0HXJ1</accession>
<dbReference type="PANTHER" id="PTHR37844:SF2">
    <property type="entry name" value="SER_THR PROTEIN PHOSPHATASE SUPERFAMILY (AFU_ORTHOLOGUE AFUA_1G14840)"/>
    <property type="match status" value="1"/>
</dbReference>